<keyword evidence="7" id="KW-1185">Reference proteome</keyword>
<dbReference type="SUPFAM" id="SSF49265">
    <property type="entry name" value="Fibronectin type III"/>
    <property type="match status" value="1"/>
</dbReference>
<dbReference type="RefSeq" id="WP_230037434.1">
    <property type="nucleotide sequence ID" value="NZ_JAJJMM010000001.1"/>
</dbReference>
<protein>
    <submittedName>
        <fullName evidence="6">YCF48-related protein</fullName>
    </submittedName>
</protein>
<proteinExistence type="predicted"/>
<dbReference type="InterPro" id="IPR036116">
    <property type="entry name" value="FN3_sf"/>
</dbReference>
<feature type="domain" description="Photosynthesis system II assembly factor Ycf48/Hcf136-like" evidence="4">
    <location>
        <begin position="489"/>
        <end position="580"/>
    </location>
</feature>
<reference evidence="6" key="1">
    <citation type="submission" date="2021-11" db="EMBL/GenBank/DDBJ databases">
        <title>Description of novel Flavobacterium species.</title>
        <authorList>
            <person name="Saticioglu I.B."/>
            <person name="Ay H."/>
            <person name="Altun S."/>
            <person name="Duman M."/>
        </authorList>
    </citation>
    <scope>NUCLEOTIDE SEQUENCE</scope>
    <source>
        <strain evidence="6">F-30</strain>
    </source>
</reference>
<dbReference type="InterPro" id="IPR013783">
    <property type="entry name" value="Ig-like_fold"/>
</dbReference>
<dbReference type="SUPFAM" id="SSF110296">
    <property type="entry name" value="Oligoxyloglucan reducing end-specific cellobiohydrolase"/>
    <property type="match status" value="2"/>
</dbReference>
<evidence type="ECO:0000313" key="6">
    <source>
        <dbReference type="EMBL" id="MCC9064467.1"/>
    </source>
</evidence>
<feature type="domain" description="Secretion system C-terminal sorting" evidence="5">
    <location>
        <begin position="1009"/>
        <end position="1082"/>
    </location>
</feature>
<evidence type="ECO:0000256" key="2">
    <source>
        <dbReference type="ARBA" id="ARBA00022729"/>
    </source>
</evidence>
<dbReference type="Gene3D" id="2.130.10.10">
    <property type="entry name" value="YVTN repeat-like/Quinoprotein amine dehydrogenase"/>
    <property type="match status" value="4"/>
</dbReference>
<dbReference type="SUPFAM" id="SSF50939">
    <property type="entry name" value="Sialidases"/>
    <property type="match status" value="1"/>
</dbReference>
<evidence type="ECO:0000256" key="1">
    <source>
        <dbReference type="ARBA" id="ARBA00022531"/>
    </source>
</evidence>
<gene>
    <name evidence="6" type="ORF">LNP81_15800</name>
</gene>
<evidence type="ECO:0000313" key="7">
    <source>
        <dbReference type="Proteomes" id="UP001430679"/>
    </source>
</evidence>
<sequence length="1084" mass="120261">MIKTLRLCLIAFFSFFCLIPNVISQNNWQLLNPAPTPNLGKEIKFVSESTGYIINKNEILETIDSGVTWKKKQNINSGNDLKFFNNIGYIVGNSGYILKSIDSGTSWTQVNAGFVSNFNSVTIVNETTVVISSSNTIIKSLDGGNTWLSLNVPNAIVNKSFFTTPLIGHAACKNGKMLKTIDGGVNWYATMTSNVIPSDFFTIYFINENIGFASRQHSELYKTIDGGETWTEIPNISDSLFAFSFLNENIGYASGENGVILKTINGGLTWNSAGFQVGRVLYTDIYGIHFLDNNRGFATGASGRIIKTIDGGKTWTGNSPTYNNIKKIQFKTNEIGFALAGNSFFKTTDSGASWNIIGSVDDYKYSLMKSFYFFNENLGYASSESGHVLKTIDGGVTWNALNNGFALLSEGINSISVLNENTVVISGGYNTPKTLKTVDGGNTWINISNYNFSKMQFLDEMVGYAHDSYKRFYKTIDGGITWQLMFTAQEYINSIDFVDKDNGYLIGYNGLILKTNNGGVDWIRLKCPYENYSSVKFYSKNVGYVFSEYDLLYKTENGGSSWINIFNLPSALPSNSISISGKDIYLAGEGGQILKSSIDFKSFTMQLNPAQNILSQSAVLSGNVTVNEGVLDKVEIEYFKSGSKLNTATLSNSINTNSSLVFSFSLINLDPNSTYYYRIVATRDNQLYLSELKSFTTSEDYLIKLNTISNISSTKAIINGSITSNQYDIDGIEFQYSTEENFSKYSILKSNIIIKGNTTEDINGILTDLKPKTRYYVRLRAKYEGKEVYSEINSFVTQSEYEINLYFPDIVDNDVSLSAYIISKSNTISNIVYEYGILNYDNSIAINEQFLAGSAKFVKVQLTNLDPDKVYFYRIKALNGSNVIYSMSAIFNTSKQPLFKVGDVFENDNSIKLTGYLNTTGGSAITDIDFEYGLTPDFGSTISSNISDTYGNGTFSLNAVLNNPLKGVTYYYRLKGLDQNNNPLYSDISSFTTKSLGINTPDFNKSISLYPNPTNGLINFIVPENKNVNSILVNDELGRIINYGNSVKTGDLQNIDLSGKSTGVYYIKIIMDDNSIINKKVILK</sequence>
<dbReference type="InterPro" id="IPR028203">
    <property type="entry name" value="PSII_CF48-like_dom"/>
</dbReference>
<dbReference type="Gene3D" id="2.60.40.10">
    <property type="entry name" value="Immunoglobulins"/>
    <property type="match status" value="1"/>
</dbReference>
<dbReference type="Pfam" id="PF14870">
    <property type="entry name" value="PSII_BNR"/>
    <property type="match status" value="2"/>
</dbReference>
<accession>A0ABS8MG53</accession>
<comment type="caution">
    <text evidence="6">The sequence shown here is derived from an EMBL/GenBank/DDBJ whole genome shotgun (WGS) entry which is preliminary data.</text>
</comment>
<dbReference type="InterPro" id="IPR015943">
    <property type="entry name" value="WD40/YVTN_repeat-like_dom_sf"/>
</dbReference>
<dbReference type="NCBIfam" id="TIGR04183">
    <property type="entry name" value="Por_Secre_tail"/>
    <property type="match status" value="1"/>
</dbReference>
<name>A0ABS8MG53_9FLAO</name>
<dbReference type="Proteomes" id="UP001430679">
    <property type="component" value="Unassembled WGS sequence"/>
</dbReference>
<evidence type="ECO:0000259" key="5">
    <source>
        <dbReference type="Pfam" id="PF18962"/>
    </source>
</evidence>
<dbReference type="InterPro" id="IPR036278">
    <property type="entry name" value="Sialidase_sf"/>
</dbReference>
<feature type="domain" description="Photosynthesis system II assembly factor Ycf48/Hcf136-like" evidence="4">
    <location>
        <begin position="23"/>
        <end position="148"/>
    </location>
</feature>
<dbReference type="Pfam" id="PF18962">
    <property type="entry name" value="Por_Secre_tail"/>
    <property type="match status" value="1"/>
</dbReference>
<keyword evidence="3" id="KW-0604">Photosystem II</keyword>
<dbReference type="EMBL" id="JAJJMM010000001">
    <property type="protein sequence ID" value="MCC9064467.1"/>
    <property type="molecule type" value="Genomic_DNA"/>
</dbReference>
<keyword evidence="1" id="KW-0602">Photosynthesis</keyword>
<evidence type="ECO:0000259" key="4">
    <source>
        <dbReference type="Pfam" id="PF14870"/>
    </source>
</evidence>
<dbReference type="PANTHER" id="PTHR47199:SF2">
    <property type="entry name" value="PHOTOSYSTEM II STABILITY_ASSEMBLY FACTOR HCF136, CHLOROPLASTIC"/>
    <property type="match status" value="1"/>
</dbReference>
<evidence type="ECO:0000256" key="3">
    <source>
        <dbReference type="ARBA" id="ARBA00023276"/>
    </source>
</evidence>
<keyword evidence="2" id="KW-0732">Signal</keyword>
<organism evidence="6 7">
    <name type="scientific">Flavobacterium piscisymbiosum</name>
    <dbReference type="NCBI Taxonomy" id="2893753"/>
    <lineage>
        <taxon>Bacteria</taxon>
        <taxon>Pseudomonadati</taxon>
        <taxon>Bacteroidota</taxon>
        <taxon>Flavobacteriia</taxon>
        <taxon>Flavobacteriales</taxon>
        <taxon>Flavobacteriaceae</taxon>
        <taxon>Flavobacterium</taxon>
    </lineage>
</organism>
<dbReference type="PANTHER" id="PTHR47199">
    <property type="entry name" value="PHOTOSYSTEM II STABILITY/ASSEMBLY FACTOR HCF136, CHLOROPLASTIC"/>
    <property type="match status" value="1"/>
</dbReference>
<dbReference type="InterPro" id="IPR026444">
    <property type="entry name" value="Secre_tail"/>
</dbReference>